<dbReference type="InterPro" id="IPR013766">
    <property type="entry name" value="Thioredoxin_domain"/>
</dbReference>
<dbReference type="AlphaFoldDB" id="A0A3B0YCB9"/>
<name>A0A3B0YCB9_9ZZZZ</name>
<evidence type="ECO:0000256" key="1">
    <source>
        <dbReference type="SAM" id="MobiDB-lite"/>
    </source>
</evidence>
<dbReference type="GO" id="GO:0016209">
    <property type="term" value="F:antioxidant activity"/>
    <property type="evidence" value="ECO:0007669"/>
    <property type="project" value="InterPro"/>
</dbReference>
<dbReference type="SUPFAM" id="SSF52833">
    <property type="entry name" value="Thioredoxin-like"/>
    <property type="match status" value="1"/>
</dbReference>
<dbReference type="PROSITE" id="PS51257">
    <property type="entry name" value="PROKAR_LIPOPROTEIN"/>
    <property type="match status" value="1"/>
</dbReference>
<dbReference type="Gene3D" id="3.40.30.10">
    <property type="entry name" value="Glutaredoxin"/>
    <property type="match status" value="1"/>
</dbReference>
<dbReference type="PANTHER" id="PTHR42852:SF13">
    <property type="entry name" value="PROTEIN DIPZ"/>
    <property type="match status" value="1"/>
</dbReference>
<feature type="non-terminal residue" evidence="3">
    <location>
        <position position="394"/>
    </location>
</feature>
<dbReference type="InterPro" id="IPR050553">
    <property type="entry name" value="Thioredoxin_ResA/DsbE_sf"/>
</dbReference>
<sequence length="394" mass="44219">MKKITLWSFILILTACGQNETNNQTIEKTITTIAPKVTDITGLWRGVLASPGGELPFGIEIAKEDKTFSAKILNGPERVDTSSVELNDNTLTINFEWFDARLKAQLNENGDSMTGSWSKTTSGKDQTSSLPFTANRSYEHRFKQELTQHTESSVVGNWKTTFTDEDGDSLAVGEFNQQGQIVSGTFLTPTGDYRFLSGVANDNKLYLSAFDGAHAFLFDAVIQGDRIINGNFWSRESYHATWQANKSNDTSSFLPSSWEMNEATDKASFAFEDVDGKLIQLSDERFKNKPVLINLFGTWCPNCNDEAPVLAKFYDQYNPQGLEIVGLAFEYTEDIERDRKQITAFKKRHKINYPILLAGGNDKDKATKVLGFIDDLKSYPTTVFLDRDHNVVKI</sequence>
<dbReference type="PANTHER" id="PTHR42852">
    <property type="entry name" value="THIOL:DISULFIDE INTERCHANGE PROTEIN DSBE"/>
    <property type="match status" value="1"/>
</dbReference>
<dbReference type="InterPro" id="IPR036249">
    <property type="entry name" value="Thioredoxin-like_sf"/>
</dbReference>
<protein>
    <submittedName>
        <fullName evidence="3">Putative lipoprotein</fullName>
    </submittedName>
</protein>
<evidence type="ECO:0000259" key="2">
    <source>
        <dbReference type="PROSITE" id="PS51352"/>
    </source>
</evidence>
<dbReference type="EMBL" id="UOFL01000155">
    <property type="protein sequence ID" value="VAW78508.1"/>
    <property type="molecule type" value="Genomic_DNA"/>
</dbReference>
<evidence type="ECO:0000313" key="3">
    <source>
        <dbReference type="EMBL" id="VAW78508.1"/>
    </source>
</evidence>
<keyword evidence="3" id="KW-0449">Lipoprotein</keyword>
<dbReference type="GO" id="GO:0016491">
    <property type="term" value="F:oxidoreductase activity"/>
    <property type="evidence" value="ECO:0007669"/>
    <property type="project" value="InterPro"/>
</dbReference>
<reference evidence="3" key="1">
    <citation type="submission" date="2018-06" db="EMBL/GenBank/DDBJ databases">
        <authorList>
            <person name="Zhirakovskaya E."/>
        </authorList>
    </citation>
    <scope>NUCLEOTIDE SEQUENCE</scope>
</reference>
<dbReference type="InterPro" id="IPR000866">
    <property type="entry name" value="AhpC/TSA"/>
</dbReference>
<gene>
    <name evidence="3" type="ORF">MNBD_GAMMA12-1207</name>
</gene>
<proteinExistence type="predicted"/>
<dbReference type="Pfam" id="PF00578">
    <property type="entry name" value="AhpC-TSA"/>
    <property type="match status" value="1"/>
</dbReference>
<feature type="domain" description="Thioredoxin" evidence="2">
    <location>
        <begin position="260"/>
        <end position="394"/>
    </location>
</feature>
<organism evidence="3">
    <name type="scientific">hydrothermal vent metagenome</name>
    <dbReference type="NCBI Taxonomy" id="652676"/>
    <lineage>
        <taxon>unclassified sequences</taxon>
        <taxon>metagenomes</taxon>
        <taxon>ecological metagenomes</taxon>
    </lineage>
</organism>
<dbReference type="PROSITE" id="PS51352">
    <property type="entry name" value="THIOREDOXIN_2"/>
    <property type="match status" value="1"/>
</dbReference>
<accession>A0A3B0YCB9</accession>
<feature type="region of interest" description="Disordered" evidence="1">
    <location>
        <begin position="111"/>
        <end position="130"/>
    </location>
</feature>
<dbReference type="CDD" id="cd02966">
    <property type="entry name" value="TlpA_like_family"/>
    <property type="match status" value="1"/>
</dbReference>